<dbReference type="Gene3D" id="2.60.40.1180">
    <property type="entry name" value="Golgi alpha-mannosidase II"/>
    <property type="match status" value="1"/>
</dbReference>
<protein>
    <submittedName>
        <fullName evidence="1">Glycosyl hydrolase family 79 C-terminal domain-containing protein</fullName>
    </submittedName>
</protein>
<accession>A0ABZ1YTR2</accession>
<dbReference type="Proteomes" id="UP001432062">
    <property type="component" value="Chromosome"/>
</dbReference>
<evidence type="ECO:0000313" key="2">
    <source>
        <dbReference type="Proteomes" id="UP001432062"/>
    </source>
</evidence>
<keyword evidence="2" id="KW-1185">Reference proteome</keyword>
<dbReference type="InterPro" id="IPR017853">
    <property type="entry name" value="GH"/>
</dbReference>
<dbReference type="Gene3D" id="3.20.20.80">
    <property type="entry name" value="Glycosidases"/>
    <property type="match status" value="1"/>
</dbReference>
<proteinExistence type="predicted"/>
<evidence type="ECO:0000313" key="1">
    <source>
        <dbReference type="EMBL" id="WUV46498.1"/>
    </source>
</evidence>
<dbReference type="PANTHER" id="PTHR36183:SF2">
    <property type="entry name" value="BETA-GLUCURONIDASE C-TERMINAL DOMAIN-CONTAINING PROTEIN"/>
    <property type="match status" value="1"/>
</dbReference>
<gene>
    <name evidence="1" type="ORF">OG563_46960</name>
</gene>
<dbReference type="InterPro" id="IPR052974">
    <property type="entry name" value="GH79_Enzymes"/>
</dbReference>
<dbReference type="PANTHER" id="PTHR36183">
    <property type="entry name" value="BETA-GLUCURONIDASE"/>
    <property type="match status" value="1"/>
</dbReference>
<name>A0ABZ1YTR2_9NOCA</name>
<dbReference type="SUPFAM" id="SSF51445">
    <property type="entry name" value="(Trans)glycosidases"/>
    <property type="match status" value="1"/>
</dbReference>
<sequence length="445" mass="46659">MATVTVEENSRFGLLPSDVIGLSYEARLLSDAISFNIHDGNLAELYRLLGTGNIRLGGNSVDRKTFWRSGDSSGAPPAWATAAVTPSDIDRLAEFVHKTGWRVELAVGLGHLDPSAIADEARYAAGALGNQLAVLECGNEPNDFVKDLRAANYGVAQYQSDFAACADAIGTTAPLAGPNTTGAYIPELKDIGGRLSMITQHAYTLNRCRGDAGSAEDLLSVAADQELEKIATTLAVADELGIPLRLDESNSANCSGLPGVSDTYAAALWAVDYVLLMASHGVSGVNFHGSLGPCDSVSYSPVCADSQVSLRHGQFTVRPLFYGILFAHMMGTGVFERTSVASGRNLTAYAVRRDDGRTRVMLISKDSPAGPGIELTLHRGNADGIAELLYLRAPALNSTQNVTLQGSSIGPGGAFRLGAADRVTGKAGTYTFHLPAGAAAMVVLP</sequence>
<dbReference type="RefSeq" id="WP_329410268.1">
    <property type="nucleotide sequence ID" value="NZ_CP109441.1"/>
</dbReference>
<organism evidence="1 2">
    <name type="scientific">Nocardia vinacea</name>
    <dbReference type="NCBI Taxonomy" id="96468"/>
    <lineage>
        <taxon>Bacteria</taxon>
        <taxon>Bacillati</taxon>
        <taxon>Actinomycetota</taxon>
        <taxon>Actinomycetes</taxon>
        <taxon>Mycobacteriales</taxon>
        <taxon>Nocardiaceae</taxon>
        <taxon>Nocardia</taxon>
    </lineage>
</organism>
<reference evidence="1" key="1">
    <citation type="submission" date="2022-10" db="EMBL/GenBank/DDBJ databases">
        <title>The complete genomes of actinobacterial strains from the NBC collection.</title>
        <authorList>
            <person name="Joergensen T.S."/>
            <person name="Alvarez Arevalo M."/>
            <person name="Sterndorff E.B."/>
            <person name="Faurdal D."/>
            <person name="Vuksanovic O."/>
            <person name="Mourched A.-S."/>
            <person name="Charusanti P."/>
            <person name="Shaw S."/>
            <person name="Blin K."/>
            <person name="Weber T."/>
        </authorList>
    </citation>
    <scope>NUCLEOTIDE SEQUENCE</scope>
    <source>
        <strain evidence="1">NBC_01482</strain>
    </source>
</reference>
<dbReference type="InterPro" id="IPR013780">
    <property type="entry name" value="Glyco_hydro_b"/>
</dbReference>
<dbReference type="GO" id="GO:0016787">
    <property type="term" value="F:hydrolase activity"/>
    <property type="evidence" value="ECO:0007669"/>
    <property type="project" value="UniProtKB-KW"/>
</dbReference>
<keyword evidence="1" id="KW-0378">Hydrolase</keyword>
<dbReference type="EMBL" id="CP109441">
    <property type="protein sequence ID" value="WUV46498.1"/>
    <property type="molecule type" value="Genomic_DNA"/>
</dbReference>